<dbReference type="STRING" id="644548.SCNU_00165"/>
<dbReference type="EMBL" id="AEUD01000001">
    <property type="protein sequence ID" value="EGD56745.1"/>
    <property type="molecule type" value="Genomic_DNA"/>
</dbReference>
<comment type="caution">
    <text evidence="1">The sequence shown here is derived from an EMBL/GenBank/DDBJ whole genome shotgun (WGS) entry which is preliminary data.</text>
</comment>
<dbReference type="OrthoDB" id="4553390at2"/>
<dbReference type="RefSeq" id="WP_009677310.1">
    <property type="nucleotide sequence ID" value="NZ_AEUD01000001.1"/>
</dbReference>
<protein>
    <submittedName>
        <fullName evidence="1">Uncharacterized protein</fullName>
    </submittedName>
</protein>
<accession>F1YEB2</accession>
<gene>
    <name evidence="1" type="ORF">SCNU_00165</name>
</gene>
<evidence type="ECO:0000313" key="2">
    <source>
        <dbReference type="Proteomes" id="UP000035065"/>
    </source>
</evidence>
<organism evidence="1 2">
    <name type="scientific">Gordonia neofelifaecis NRRL B-59395</name>
    <dbReference type="NCBI Taxonomy" id="644548"/>
    <lineage>
        <taxon>Bacteria</taxon>
        <taxon>Bacillati</taxon>
        <taxon>Actinomycetota</taxon>
        <taxon>Actinomycetes</taxon>
        <taxon>Mycobacteriales</taxon>
        <taxon>Gordoniaceae</taxon>
        <taxon>Gordonia</taxon>
    </lineage>
</organism>
<reference evidence="1 2" key="1">
    <citation type="journal article" date="2011" name="J. Bacteriol.">
        <title>Draft Genome Sequence of Gordonia neofelifaecis NRRL B-59395, a Cholesterol-Degrading Actinomycete.</title>
        <authorList>
            <person name="Ge F."/>
            <person name="Li W."/>
            <person name="Chen G."/>
            <person name="Liu Y."/>
            <person name="Zhang G."/>
            <person name="Yong B."/>
            <person name="Wang Q."/>
            <person name="Wang N."/>
            <person name="Huang Z."/>
            <person name="Li W."/>
            <person name="Wang J."/>
            <person name="Wu C."/>
            <person name="Xie Q."/>
            <person name="Liu G."/>
        </authorList>
    </citation>
    <scope>NUCLEOTIDE SEQUENCE [LARGE SCALE GENOMIC DNA]</scope>
    <source>
        <strain evidence="1 2">NRRL B-59395</strain>
    </source>
</reference>
<dbReference type="Proteomes" id="UP000035065">
    <property type="component" value="Unassembled WGS sequence"/>
</dbReference>
<keyword evidence="2" id="KW-1185">Reference proteome</keyword>
<sequence>MPRNVLSWDIPGRPHGKARRFSDSSIEKAKKAIQLRVAGFSWERIGDELGYSDPSGARHLVRRYQQQVGTELSDELRDIDLARADQMVARAQARLALAEREGVPHADWVRVFGAWLSAATFHARVAGTIDRRVEVQMSAPGSTDVDQLRDEFLQLQETTRTPATVDGELVDSTPEQTVPERCTLHQIRYCAECTRRHAQ</sequence>
<name>F1YEB2_9ACTN</name>
<dbReference type="AlphaFoldDB" id="F1YEB2"/>
<proteinExistence type="predicted"/>
<evidence type="ECO:0000313" key="1">
    <source>
        <dbReference type="EMBL" id="EGD56745.1"/>
    </source>
</evidence>